<protein>
    <submittedName>
        <fullName evidence="1">Uncharacterized protein</fullName>
    </submittedName>
</protein>
<gene>
    <name evidence="1" type="ordered locus">Shal_0566</name>
</gene>
<dbReference type="HOGENOM" id="CLU_313282_0_0_6"/>
<dbReference type="AlphaFoldDB" id="B0TRG9"/>
<sequence>MAQFDKYVSIVVDPSSAESIANALAEYRQRLENGSAFRLTMNLLLNVQFIKPDGSALTLDDAGSNHALVEQAINACRDEQKLSYISEPVLFGAALNFSELIPAVVETIEALVAFARSRNDSNDLWIDDCNALGIEALYMLIESDASYSPLLGRFLVPYWDTQTMTAPLCLLSNLVNKHGWSRDLIKAYVWCDGAEVRRYFYESDSFEDEGYNAAQPDLLAHLQSHPDDYSYFKHELLARLQISPILVFADESTSLAEMLFEYYDSMGVWSVGCERWELEEQQEEWQDRVKQQLICGAKVEDEIIALAATLTETRNESEYFSVAEAQLNGLDNAYQVWMEPAEVEAEEESEQESLSELAQVEPILWDEKSGRSFFSCLNPRLELLTQNRLERLSDELGYRGGLEIVEALPYMPLHLGSSAYLAHRLLQQPSFAERDAIEQWLELHLSKLLTDFVLKYCDVAEADTEVLRQWLTYVEKSGVGSDAEATQQNDAEMIELVRAGMAKDGGKSGPEISAKQAAYWTLFNYDGGQRCMLTTLLLQSAGKLNQGEGSSPVVQLAKRHWQLWLSIAPQRVINRIVKFKADYPLYAAINDQDTETALFNLLHQHGVSEAMLEAFTLMTDQQVADYRPADPRFARRYTDKVAQYAALDSADTSMIGRQQLKQFETLLQQLEYCREDQVLEFFQHVKAVNPEIELPIMPMFEAALINTLKEDFDDATAQTVYDKLMAYLVSGEGLQELSPQALKLSKLQGWNPYPMYRGKVGPADFVWLLPSEMAEHLTLFLAQLGKRGLHWLGRCSVEEAYVTSRIQSGEITMAERWSHCEVGNERHGDCDMDSALDVAKQSWALNWLDRAGVPETSLVYFAVHEGYEQQEFVLRLAAENRLPDMQDRLTANERVQLLEMLQGAESLTDITAQSFLQDCSSAVKQLAGKLFSNRS</sequence>
<dbReference type="eggNOG" id="ENOG5033PIZ">
    <property type="taxonomic scope" value="Bacteria"/>
</dbReference>
<dbReference type="OrthoDB" id="5826322at2"/>
<dbReference type="RefSeq" id="WP_012275695.1">
    <property type="nucleotide sequence ID" value="NC_010334.1"/>
</dbReference>
<proteinExistence type="predicted"/>
<dbReference type="EMBL" id="CP000931">
    <property type="protein sequence ID" value="ABZ75141.1"/>
    <property type="molecule type" value="Genomic_DNA"/>
</dbReference>
<organism evidence="1 2">
    <name type="scientific">Shewanella halifaxensis (strain HAW-EB4)</name>
    <dbReference type="NCBI Taxonomy" id="458817"/>
    <lineage>
        <taxon>Bacteria</taxon>
        <taxon>Pseudomonadati</taxon>
        <taxon>Pseudomonadota</taxon>
        <taxon>Gammaproteobacteria</taxon>
        <taxon>Alteromonadales</taxon>
        <taxon>Shewanellaceae</taxon>
        <taxon>Shewanella</taxon>
    </lineage>
</organism>
<name>B0TRG9_SHEHH</name>
<evidence type="ECO:0000313" key="1">
    <source>
        <dbReference type="EMBL" id="ABZ75141.1"/>
    </source>
</evidence>
<dbReference type="KEGG" id="shl:Shal_0566"/>
<accession>B0TRG9</accession>
<evidence type="ECO:0000313" key="2">
    <source>
        <dbReference type="Proteomes" id="UP000001317"/>
    </source>
</evidence>
<keyword evidence="2" id="KW-1185">Reference proteome</keyword>
<dbReference type="Proteomes" id="UP000001317">
    <property type="component" value="Chromosome"/>
</dbReference>
<reference evidence="1" key="1">
    <citation type="submission" date="2008-01" db="EMBL/GenBank/DDBJ databases">
        <title>Complete sequence of Shewanella halifaxensis HAW-EB4.</title>
        <authorList>
            <consortium name="US DOE Joint Genome Institute"/>
            <person name="Copeland A."/>
            <person name="Lucas S."/>
            <person name="Lapidus A."/>
            <person name="Glavina del Rio T."/>
            <person name="Dalin E."/>
            <person name="Tice H."/>
            <person name="Bruce D."/>
            <person name="Goodwin L."/>
            <person name="Pitluck S."/>
            <person name="Sims D."/>
            <person name="Brettin T."/>
            <person name="Detter J.C."/>
            <person name="Han C."/>
            <person name="Kuske C.R."/>
            <person name="Schmutz J."/>
            <person name="Larimer F."/>
            <person name="Land M."/>
            <person name="Hauser L."/>
            <person name="Kyrpides N."/>
            <person name="Kim E."/>
            <person name="Zhao J.-S."/>
            <person name="Richardson P."/>
        </authorList>
    </citation>
    <scope>NUCLEOTIDE SEQUENCE [LARGE SCALE GENOMIC DNA]</scope>
    <source>
        <strain evidence="1">HAW-EB4</strain>
    </source>
</reference>